<comment type="caution">
    <text evidence="2">The sequence shown here is derived from an EMBL/GenBank/DDBJ whole genome shotgun (WGS) entry which is preliminary data.</text>
</comment>
<keyword evidence="3" id="KW-1185">Reference proteome</keyword>
<sequence>MSVLESKAAGPVWSSRGGEDRPTVPELSAEKLRHCTFLYYDLLRPTMSQYEGPCISIEEFRSRQRRKRLIEADR</sequence>
<evidence type="ECO:0000313" key="3">
    <source>
        <dbReference type="Proteomes" id="UP001153269"/>
    </source>
</evidence>
<organism evidence="2 3">
    <name type="scientific">Pleuronectes platessa</name>
    <name type="common">European plaice</name>
    <dbReference type="NCBI Taxonomy" id="8262"/>
    <lineage>
        <taxon>Eukaryota</taxon>
        <taxon>Metazoa</taxon>
        <taxon>Chordata</taxon>
        <taxon>Craniata</taxon>
        <taxon>Vertebrata</taxon>
        <taxon>Euteleostomi</taxon>
        <taxon>Actinopterygii</taxon>
        <taxon>Neopterygii</taxon>
        <taxon>Teleostei</taxon>
        <taxon>Neoteleostei</taxon>
        <taxon>Acanthomorphata</taxon>
        <taxon>Carangaria</taxon>
        <taxon>Pleuronectiformes</taxon>
        <taxon>Pleuronectoidei</taxon>
        <taxon>Pleuronectidae</taxon>
        <taxon>Pleuronectes</taxon>
    </lineage>
</organism>
<feature type="region of interest" description="Disordered" evidence="1">
    <location>
        <begin position="1"/>
        <end position="25"/>
    </location>
</feature>
<dbReference type="AlphaFoldDB" id="A0A9N7YF51"/>
<evidence type="ECO:0000313" key="2">
    <source>
        <dbReference type="EMBL" id="CAB1424187.1"/>
    </source>
</evidence>
<dbReference type="EMBL" id="CADEAL010000712">
    <property type="protein sequence ID" value="CAB1424187.1"/>
    <property type="molecule type" value="Genomic_DNA"/>
</dbReference>
<name>A0A9N7YF51_PLEPL</name>
<gene>
    <name evidence="2" type="ORF">PLEPLA_LOCUS12108</name>
</gene>
<reference evidence="2" key="1">
    <citation type="submission" date="2020-03" db="EMBL/GenBank/DDBJ databases">
        <authorList>
            <person name="Weist P."/>
        </authorList>
    </citation>
    <scope>NUCLEOTIDE SEQUENCE</scope>
</reference>
<dbReference type="Proteomes" id="UP001153269">
    <property type="component" value="Unassembled WGS sequence"/>
</dbReference>
<evidence type="ECO:0000256" key="1">
    <source>
        <dbReference type="SAM" id="MobiDB-lite"/>
    </source>
</evidence>
<accession>A0A9N7YF51</accession>
<proteinExistence type="predicted"/>
<protein>
    <submittedName>
        <fullName evidence="2">Uncharacterized protein</fullName>
    </submittedName>
</protein>